<dbReference type="AlphaFoldDB" id="A0A560HV27"/>
<name>A0A560HV27_9BRAD</name>
<sequence length="213" mass="23085">MIFVAKASRCDQPQQAISRTRRLQIAPACIRRVFEIDHIAQTMQTDDGTLYVTQSSSGGDGVNSVRGGEGVPGVGWLKTMSQLLEANRMHVIDIFRLANLTAPASMGPQADEPLELGQPDFSRAPPGLSAPAVANPVAGTIPAQPLLAPAFTRAAVELIGDVSRVPNRPHRPPRASSAYRASCRHARHRTFLPMSARGSRRPRGAMCRHRARR</sequence>
<keyword evidence="2" id="KW-1185">Reference proteome</keyword>
<organism evidence="1 2">
    <name type="scientific">Bradyrhizobium sacchari</name>
    <dbReference type="NCBI Taxonomy" id="1399419"/>
    <lineage>
        <taxon>Bacteria</taxon>
        <taxon>Pseudomonadati</taxon>
        <taxon>Pseudomonadota</taxon>
        <taxon>Alphaproteobacteria</taxon>
        <taxon>Hyphomicrobiales</taxon>
        <taxon>Nitrobacteraceae</taxon>
        <taxon>Bradyrhizobium</taxon>
    </lineage>
</organism>
<evidence type="ECO:0000313" key="2">
    <source>
        <dbReference type="Proteomes" id="UP000315914"/>
    </source>
</evidence>
<protein>
    <submittedName>
        <fullName evidence="1">Uncharacterized protein</fullName>
    </submittedName>
</protein>
<accession>A0A560HV27</accession>
<dbReference type="EMBL" id="VITW01000012">
    <property type="protein sequence ID" value="TWB68209.1"/>
    <property type="molecule type" value="Genomic_DNA"/>
</dbReference>
<comment type="caution">
    <text evidence="1">The sequence shown here is derived from an EMBL/GenBank/DDBJ whole genome shotgun (WGS) entry which is preliminary data.</text>
</comment>
<evidence type="ECO:0000313" key="1">
    <source>
        <dbReference type="EMBL" id="TWB68209.1"/>
    </source>
</evidence>
<reference evidence="1 2" key="1">
    <citation type="submission" date="2019-06" db="EMBL/GenBank/DDBJ databases">
        <title>Genomic Encyclopedia of Type Strains, Phase IV (KMG-V): Genome sequencing to study the core and pangenomes of soil and plant-associated prokaryotes.</title>
        <authorList>
            <person name="Whitman W."/>
        </authorList>
    </citation>
    <scope>NUCLEOTIDE SEQUENCE [LARGE SCALE GENOMIC DNA]</scope>
    <source>
        <strain evidence="1 2">BR 10556</strain>
    </source>
</reference>
<dbReference type="Proteomes" id="UP000315914">
    <property type="component" value="Unassembled WGS sequence"/>
</dbReference>
<proteinExistence type="predicted"/>
<gene>
    <name evidence="1" type="ORF">FBZ95_112114</name>
</gene>